<sequence>MTTVTAVHVRAAAKLRVNESNLNSVMVALNEYDIEFGLDLAHRAVAFLAQLMHESGNFRYDREIWGPTPAQERYDARTDLGNTPEKDGDGYKNRGRGPIQVTGGYNIRAFYEWCQRKGLNAPDFVANPDLINTDPWEGLSAIWYWDAGNPDRKSLNRYADRNDAEMITKKINGGLNGYPDRLDCYTRLGLVVLGFSPIDIRGFQGKAKTAGIYKGNLDGLDGPQTRSAIHLMLVALSPPDGAATIKAAPVTEEKAVPVAVTPPSLDAPWWKSKEVIVPVVTGGGLSSGLAAVGSMPWQNLALVLAAFALVGGFLLWRKSVDAKAVTAQVRGMA</sequence>
<dbReference type="InterPro" id="IPR023346">
    <property type="entry name" value="Lysozyme-like_dom_sf"/>
</dbReference>
<protein>
    <submittedName>
        <fullName evidence="3">Glycoside hydrolase family 19 protein</fullName>
    </submittedName>
</protein>
<keyword evidence="3" id="KW-0378">Hydrolase</keyword>
<name>A0AAF0KIK1_9HYPH</name>
<keyword evidence="2" id="KW-0812">Transmembrane</keyword>
<evidence type="ECO:0000313" key="4">
    <source>
        <dbReference type="Proteomes" id="UP000298664"/>
    </source>
</evidence>
<evidence type="ECO:0000313" key="3">
    <source>
        <dbReference type="EMBL" id="WHA40904.1"/>
    </source>
</evidence>
<dbReference type="EMBL" id="CP124733">
    <property type="protein sequence ID" value="WHA40904.1"/>
    <property type="molecule type" value="Genomic_DNA"/>
</dbReference>
<reference evidence="3" key="1">
    <citation type="submission" date="2023-05" db="EMBL/GenBank/DDBJ databases">
        <title>Complete genome sequence of Agrobacterium larrymoorei CFBP5477.</title>
        <authorList>
            <person name="Yen H.-C."/>
            <person name="Chou L."/>
            <person name="Lin Y.-C."/>
            <person name="Lai E.-M."/>
            <person name="Kuo C.-H."/>
        </authorList>
    </citation>
    <scope>NUCLEOTIDE SEQUENCE</scope>
    <source>
        <strain evidence="3">CFBP5477</strain>
    </source>
</reference>
<proteinExistence type="predicted"/>
<feature type="region of interest" description="Disordered" evidence="1">
    <location>
        <begin position="73"/>
        <end position="95"/>
    </location>
</feature>
<dbReference type="GO" id="GO:0016787">
    <property type="term" value="F:hydrolase activity"/>
    <property type="evidence" value="ECO:0007669"/>
    <property type="project" value="UniProtKB-KW"/>
</dbReference>
<dbReference type="SUPFAM" id="SSF53955">
    <property type="entry name" value="Lysozyme-like"/>
    <property type="match status" value="1"/>
</dbReference>
<feature type="compositionally biased region" description="Basic and acidic residues" evidence="1">
    <location>
        <begin position="73"/>
        <end position="92"/>
    </location>
</feature>
<keyword evidence="2" id="KW-0472">Membrane</keyword>
<dbReference type="Gene3D" id="1.10.530.10">
    <property type="match status" value="1"/>
</dbReference>
<evidence type="ECO:0000256" key="2">
    <source>
        <dbReference type="SAM" id="Phobius"/>
    </source>
</evidence>
<gene>
    <name evidence="3" type="ORF">CFBP5477_014000</name>
</gene>
<accession>A0AAF0KIK1</accession>
<dbReference type="RefSeq" id="WP_137392931.1">
    <property type="nucleotide sequence ID" value="NZ_CP124733.1"/>
</dbReference>
<dbReference type="AlphaFoldDB" id="A0AAF0KIK1"/>
<keyword evidence="2" id="KW-1133">Transmembrane helix</keyword>
<feature type="transmembrane region" description="Helical" evidence="2">
    <location>
        <begin position="297"/>
        <end position="316"/>
    </location>
</feature>
<organism evidence="3 4">
    <name type="scientific">Agrobacterium larrymoorei</name>
    <dbReference type="NCBI Taxonomy" id="160699"/>
    <lineage>
        <taxon>Bacteria</taxon>
        <taxon>Pseudomonadati</taxon>
        <taxon>Pseudomonadota</taxon>
        <taxon>Alphaproteobacteria</taxon>
        <taxon>Hyphomicrobiales</taxon>
        <taxon>Rhizobiaceae</taxon>
        <taxon>Rhizobium/Agrobacterium group</taxon>
        <taxon>Agrobacterium</taxon>
    </lineage>
</organism>
<evidence type="ECO:0000256" key="1">
    <source>
        <dbReference type="SAM" id="MobiDB-lite"/>
    </source>
</evidence>
<dbReference type="Proteomes" id="UP000298664">
    <property type="component" value="Chromosome Circular"/>
</dbReference>